<dbReference type="AlphaFoldDB" id="A0A239ID63"/>
<organism evidence="3 4">
    <name type="scientific">Streptosporangium subroseum</name>
    <dbReference type="NCBI Taxonomy" id="106412"/>
    <lineage>
        <taxon>Bacteria</taxon>
        <taxon>Bacillati</taxon>
        <taxon>Actinomycetota</taxon>
        <taxon>Actinomycetes</taxon>
        <taxon>Streptosporangiales</taxon>
        <taxon>Streptosporangiaceae</taxon>
        <taxon>Streptosporangium</taxon>
    </lineage>
</organism>
<name>A0A239ID63_9ACTN</name>
<keyword evidence="4" id="KW-1185">Reference proteome</keyword>
<dbReference type="InterPro" id="IPR043725">
    <property type="entry name" value="DUF5667"/>
</dbReference>
<gene>
    <name evidence="3" type="ORF">SAMN05216276_101975</name>
</gene>
<dbReference type="Proteomes" id="UP000198282">
    <property type="component" value="Unassembled WGS sequence"/>
</dbReference>
<proteinExistence type="predicted"/>
<accession>A0A239ID63</accession>
<evidence type="ECO:0000256" key="1">
    <source>
        <dbReference type="SAM" id="Phobius"/>
    </source>
</evidence>
<protein>
    <recommendedName>
        <fullName evidence="2">DUF5667 domain-containing protein</fullName>
    </recommendedName>
</protein>
<sequence length="219" mass="24742">MGKWLPGISRRSQARIQNRVSRLGARMAGGPRLEFRARLREQLMEMPPEEELQERQVLPSRPRPRAGLFSRLLCATLAVSMVMAGILTYESMPGDTFYPLKRAAESTLFHLSSDDAERADRSFDYAETRAQEVEELLGSNQGKNDLIGETLQAMEETTRSAVTSLTQVRRRDAKSAGELKRFVQKQRHQIEGMLPRMDAEDQKKANGYLTYIDGLAAPN</sequence>
<evidence type="ECO:0000313" key="3">
    <source>
        <dbReference type="EMBL" id="SNS91362.1"/>
    </source>
</evidence>
<reference evidence="3 4" key="1">
    <citation type="submission" date="2017-06" db="EMBL/GenBank/DDBJ databases">
        <authorList>
            <person name="Kim H.J."/>
            <person name="Triplett B.A."/>
        </authorList>
    </citation>
    <scope>NUCLEOTIDE SEQUENCE [LARGE SCALE GENOMIC DNA]</scope>
    <source>
        <strain evidence="3 4">CGMCC 4.2132</strain>
    </source>
</reference>
<keyword evidence="1" id="KW-1133">Transmembrane helix</keyword>
<keyword evidence="1" id="KW-0472">Membrane</keyword>
<feature type="domain" description="DUF5667" evidence="2">
    <location>
        <begin position="91"/>
        <end position="185"/>
    </location>
</feature>
<dbReference type="Pfam" id="PF18915">
    <property type="entry name" value="DUF5667"/>
    <property type="match status" value="1"/>
</dbReference>
<evidence type="ECO:0000259" key="2">
    <source>
        <dbReference type="Pfam" id="PF18915"/>
    </source>
</evidence>
<evidence type="ECO:0000313" key="4">
    <source>
        <dbReference type="Proteomes" id="UP000198282"/>
    </source>
</evidence>
<keyword evidence="1" id="KW-0812">Transmembrane</keyword>
<feature type="transmembrane region" description="Helical" evidence="1">
    <location>
        <begin position="68"/>
        <end position="89"/>
    </location>
</feature>
<dbReference type="EMBL" id="FZOD01000019">
    <property type="protein sequence ID" value="SNS91362.1"/>
    <property type="molecule type" value="Genomic_DNA"/>
</dbReference>